<dbReference type="Gene3D" id="2.30.42.10">
    <property type="match status" value="1"/>
</dbReference>
<dbReference type="KEGG" id="panc:E2636_11550"/>
<dbReference type="PROSITE" id="PS50106">
    <property type="entry name" value="PDZ"/>
    <property type="match status" value="1"/>
</dbReference>
<evidence type="ECO:0000256" key="1">
    <source>
        <dbReference type="SAM" id="Phobius"/>
    </source>
</evidence>
<dbReference type="AlphaFoldDB" id="A0A4P6ZYX3"/>
<dbReference type="InterPro" id="IPR036034">
    <property type="entry name" value="PDZ_sf"/>
</dbReference>
<proteinExistence type="predicted"/>
<feature type="domain" description="PDZ" evidence="2">
    <location>
        <begin position="275"/>
        <end position="365"/>
    </location>
</feature>
<gene>
    <name evidence="3" type="ORF">E2636_11550</name>
</gene>
<dbReference type="SMART" id="SM00228">
    <property type="entry name" value="PDZ"/>
    <property type="match status" value="1"/>
</dbReference>
<dbReference type="InterPro" id="IPR041489">
    <property type="entry name" value="PDZ_6"/>
</dbReference>
<feature type="transmembrane region" description="Helical" evidence="1">
    <location>
        <begin position="211"/>
        <end position="231"/>
    </location>
</feature>
<protein>
    <submittedName>
        <fullName evidence="3">PDZ domain-containing protein</fullName>
    </submittedName>
</protein>
<organism evidence="3 4">
    <name type="scientific">Paenisporosarcina antarctica</name>
    <dbReference type="NCBI Taxonomy" id="417367"/>
    <lineage>
        <taxon>Bacteria</taxon>
        <taxon>Bacillati</taxon>
        <taxon>Bacillota</taxon>
        <taxon>Bacilli</taxon>
        <taxon>Bacillales</taxon>
        <taxon>Caryophanaceae</taxon>
        <taxon>Paenisporosarcina</taxon>
    </lineage>
</organism>
<keyword evidence="1" id="KW-0472">Membrane</keyword>
<evidence type="ECO:0000313" key="3">
    <source>
        <dbReference type="EMBL" id="QBP41741.1"/>
    </source>
</evidence>
<dbReference type="OrthoDB" id="198399at2"/>
<sequence length="389" mass="43471">MWQEVGLEIVKGFGKLFINPLFYVAILFAILLGYVRVKRERRSFRTRILWGWTEAKTMFSDIWIYALVLSILSIGIGLTLTTDWIVAYSIISVLFVVLFMYQVGSPVIAGTLAIGALWIGFEMDVAFSVLNFEWFPNINWISVSLPVAFIIGAAVIVEGLLIRKTAAESASPFLEKSSRGLTVASYLSKRLWMIPILVIVPGNVIPDFFPYWPQFTLGSESFGFVLFPIVIGFQQKARSTLPVNLFPKIGKAVMLVGIMIISLSLLAIWMPIMAVVSLAIGALGRIGIWIYFDTKERKGNYAVAPQSLGVMIAGVLPESPADKMGLVIGECIRKVNGQSVTNEQELYEAIQINAAHCRLEVLDHQGEVRLRQHVIYRHDHHRLGLLVVR</sequence>
<keyword evidence="1" id="KW-0812">Transmembrane</keyword>
<dbReference type="Proteomes" id="UP000294292">
    <property type="component" value="Chromosome"/>
</dbReference>
<accession>A0A4P6ZYX3</accession>
<name>A0A4P6ZYX3_9BACL</name>
<dbReference type="SUPFAM" id="SSF50156">
    <property type="entry name" value="PDZ domain-like"/>
    <property type="match status" value="1"/>
</dbReference>
<feature type="transmembrane region" description="Helical" evidence="1">
    <location>
        <begin position="84"/>
        <end position="101"/>
    </location>
</feature>
<feature type="transmembrane region" description="Helical" evidence="1">
    <location>
        <begin position="183"/>
        <end position="205"/>
    </location>
</feature>
<keyword evidence="1" id="KW-1133">Transmembrane helix</keyword>
<feature type="transmembrane region" description="Helical" evidence="1">
    <location>
        <begin position="20"/>
        <end position="37"/>
    </location>
</feature>
<keyword evidence="4" id="KW-1185">Reference proteome</keyword>
<feature type="transmembrane region" description="Helical" evidence="1">
    <location>
        <begin position="275"/>
        <end position="292"/>
    </location>
</feature>
<feature type="transmembrane region" description="Helical" evidence="1">
    <location>
        <begin position="252"/>
        <end position="269"/>
    </location>
</feature>
<reference evidence="3 4" key="1">
    <citation type="submission" date="2019-03" db="EMBL/GenBank/DDBJ databases">
        <title>Complete genome sequence of Paenisporosarcina antarctica CGMCC 1.6503T.</title>
        <authorList>
            <person name="Rong J.-C."/>
            <person name="Chi N.-Y."/>
            <person name="Zhang Q.-F."/>
        </authorList>
    </citation>
    <scope>NUCLEOTIDE SEQUENCE [LARGE SCALE GENOMIC DNA]</scope>
    <source>
        <strain evidence="3 4">CGMCC 1.6503</strain>
    </source>
</reference>
<evidence type="ECO:0000259" key="2">
    <source>
        <dbReference type="PROSITE" id="PS50106"/>
    </source>
</evidence>
<dbReference type="Pfam" id="PF17820">
    <property type="entry name" value="PDZ_6"/>
    <property type="match status" value="1"/>
</dbReference>
<feature type="transmembrane region" description="Helical" evidence="1">
    <location>
        <begin position="108"/>
        <end position="132"/>
    </location>
</feature>
<dbReference type="EMBL" id="CP038015">
    <property type="protein sequence ID" value="QBP41741.1"/>
    <property type="molecule type" value="Genomic_DNA"/>
</dbReference>
<feature type="transmembrane region" description="Helical" evidence="1">
    <location>
        <begin position="58"/>
        <end position="78"/>
    </location>
</feature>
<feature type="transmembrane region" description="Helical" evidence="1">
    <location>
        <begin position="138"/>
        <end position="162"/>
    </location>
</feature>
<evidence type="ECO:0000313" key="4">
    <source>
        <dbReference type="Proteomes" id="UP000294292"/>
    </source>
</evidence>
<dbReference type="InterPro" id="IPR001478">
    <property type="entry name" value="PDZ"/>
</dbReference>